<dbReference type="GO" id="GO:0000160">
    <property type="term" value="P:phosphorelay signal transduction system"/>
    <property type="evidence" value="ECO:0007669"/>
    <property type="project" value="InterPro"/>
</dbReference>
<dbReference type="SMART" id="SM00448">
    <property type="entry name" value="REC"/>
    <property type="match status" value="1"/>
</dbReference>
<sequence>MLSRLRHNFVNVHRFPSYVEGLDSPERLGSSERKEIRLHLLVVDDDPSILVLLETFIQFSTDYTAETAPSVRDAIDLLARPEGKKFDCFLMDIQMPGTDGIEFCKYLRNRSDYKRSLILMLTAMSEKSYLDRAFAAGADDYITKPFEIGDLRERLGLRGGHFGFREKHSDFPRSLVLDG</sequence>
<dbReference type="PANTHER" id="PTHR43228:SF1">
    <property type="entry name" value="TWO-COMPONENT RESPONSE REGULATOR ARR22"/>
    <property type="match status" value="1"/>
</dbReference>
<dbReference type="SUPFAM" id="SSF52172">
    <property type="entry name" value="CheY-like"/>
    <property type="match status" value="1"/>
</dbReference>
<dbReference type="InterPro" id="IPR011006">
    <property type="entry name" value="CheY-like_superfamily"/>
</dbReference>
<evidence type="ECO:0000259" key="2">
    <source>
        <dbReference type="PROSITE" id="PS50110"/>
    </source>
</evidence>
<dbReference type="KEGG" id="rom:EI983_03940"/>
<keyword evidence="1" id="KW-0597">Phosphoprotein</keyword>
<gene>
    <name evidence="3" type="ORF">EI983_03940</name>
</gene>
<keyword evidence="4" id="KW-1185">Reference proteome</keyword>
<dbReference type="PANTHER" id="PTHR43228">
    <property type="entry name" value="TWO-COMPONENT RESPONSE REGULATOR"/>
    <property type="match status" value="1"/>
</dbReference>
<dbReference type="EMBL" id="CP034348">
    <property type="protein sequence ID" value="QGX97474.1"/>
    <property type="molecule type" value="Genomic_DNA"/>
</dbReference>
<evidence type="ECO:0000313" key="3">
    <source>
        <dbReference type="EMBL" id="QGX97474.1"/>
    </source>
</evidence>
<reference evidence="4" key="1">
    <citation type="submission" date="2018-12" db="EMBL/GenBank/DDBJ databases">
        <title>Complete genome sequence of Roseovarius sp. MME-070.</title>
        <authorList>
            <person name="Nam Y.-D."/>
            <person name="Kang J."/>
            <person name="Chung W.-H."/>
            <person name="Park Y.S."/>
        </authorList>
    </citation>
    <scope>NUCLEOTIDE SEQUENCE [LARGE SCALE GENOMIC DNA]</scope>
    <source>
        <strain evidence="4">MME-070</strain>
    </source>
</reference>
<dbReference type="CDD" id="cd17574">
    <property type="entry name" value="REC_OmpR"/>
    <property type="match status" value="1"/>
</dbReference>
<dbReference type="InterPro" id="IPR052048">
    <property type="entry name" value="ST_Response_Regulator"/>
</dbReference>
<protein>
    <submittedName>
        <fullName evidence="3">Response regulator</fullName>
    </submittedName>
</protein>
<name>A0A6I6IN15_9RHOB</name>
<dbReference type="InterPro" id="IPR001789">
    <property type="entry name" value="Sig_transdc_resp-reg_receiver"/>
</dbReference>
<evidence type="ECO:0000313" key="4">
    <source>
        <dbReference type="Proteomes" id="UP000428330"/>
    </source>
</evidence>
<dbReference type="Gene3D" id="3.40.50.2300">
    <property type="match status" value="1"/>
</dbReference>
<dbReference type="PROSITE" id="PS50110">
    <property type="entry name" value="RESPONSE_REGULATORY"/>
    <property type="match status" value="1"/>
</dbReference>
<dbReference type="AlphaFoldDB" id="A0A6I6IN15"/>
<evidence type="ECO:0000256" key="1">
    <source>
        <dbReference type="PROSITE-ProRule" id="PRU00169"/>
    </source>
</evidence>
<dbReference type="Pfam" id="PF00072">
    <property type="entry name" value="Response_reg"/>
    <property type="match status" value="1"/>
</dbReference>
<feature type="modified residue" description="4-aspartylphosphate" evidence="1">
    <location>
        <position position="92"/>
    </location>
</feature>
<organism evidence="3 4">
    <name type="scientific">Roseovarius faecimaris</name>
    <dbReference type="NCBI Taxonomy" id="2494550"/>
    <lineage>
        <taxon>Bacteria</taxon>
        <taxon>Pseudomonadati</taxon>
        <taxon>Pseudomonadota</taxon>
        <taxon>Alphaproteobacteria</taxon>
        <taxon>Rhodobacterales</taxon>
        <taxon>Roseobacteraceae</taxon>
        <taxon>Roseovarius</taxon>
    </lineage>
</organism>
<proteinExistence type="predicted"/>
<accession>A0A6I6IN15</accession>
<feature type="domain" description="Response regulatory" evidence="2">
    <location>
        <begin position="39"/>
        <end position="159"/>
    </location>
</feature>
<dbReference type="Proteomes" id="UP000428330">
    <property type="component" value="Chromosome"/>
</dbReference>